<dbReference type="InterPro" id="IPR001005">
    <property type="entry name" value="SANT/Myb"/>
</dbReference>
<dbReference type="PROSITE" id="PS50090">
    <property type="entry name" value="MYB_LIKE"/>
    <property type="match status" value="1"/>
</dbReference>
<name>A0A1G4MBB9_LACFM</name>
<dbReference type="Proteomes" id="UP000190831">
    <property type="component" value="Chromosome D"/>
</dbReference>
<proteinExistence type="predicted"/>
<accession>A0A1G4MBB9</accession>
<evidence type="ECO:0000313" key="4">
    <source>
        <dbReference type="Proteomes" id="UP000190831"/>
    </source>
</evidence>
<dbReference type="OrthoDB" id="4036644at2759"/>
<feature type="region of interest" description="Disordered" evidence="1">
    <location>
        <begin position="7"/>
        <end position="26"/>
    </location>
</feature>
<sequence length="351" mass="36300">MQLAQLLSATFDTSAEEPPAPSTMTCCPPRDLCSVGVPGSGSVLDDSPSDSSLGSGSRYGSRPGSRADSNGSCGGALFAMSADAPGLFGGYGAARVSSVAGASAASAANAANPAGGAPPARAPTPARARNFWSLQEDELLLHTVINERRLLLQTRKSKPRSRFWRHISSILHVQHCIGRNKRQCRDRFNLLFWKALRNKHEKVGANAVLDSLLLQCQQLFYIDHDNNIMLRVEGARAATAGATPVTAAAAAAALAGLSGVSAGTGGASGAAGAAGARDQGTSLVTCLNVQLAFLARRVDELQRAVAAQKKRLEQLEHTAPDAVLPASSSRTLSGSSAADTDSPEPAALAYE</sequence>
<protein>
    <submittedName>
        <fullName evidence="3">LAFE_0D03818g1_1</fullName>
    </submittedName>
</protein>
<feature type="region of interest" description="Disordered" evidence="1">
    <location>
        <begin position="38"/>
        <end position="67"/>
    </location>
</feature>
<feature type="compositionally biased region" description="Low complexity" evidence="1">
    <location>
        <begin position="40"/>
        <end position="66"/>
    </location>
</feature>
<reference evidence="3 4" key="1">
    <citation type="submission" date="2016-03" db="EMBL/GenBank/DDBJ databases">
        <authorList>
            <person name="Devillers H."/>
        </authorList>
    </citation>
    <scope>NUCLEOTIDE SEQUENCE [LARGE SCALE GENOMIC DNA]</scope>
    <source>
        <strain evidence="3">CBS 6772</strain>
    </source>
</reference>
<dbReference type="AlphaFoldDB" id="A0A1G4MBB9"/>
<feature type="region of interest" description="Disordered" evidence="1">
    <location>
        <begin position="316"/>
        <end position="351"/>
    </location>
</feature>
<dbReference type="Gene3D" id="1.10.10.60">
    <property type="entry name" value="Homeodomain-like"/>
    <property type="match status" value="1"/>
</dbReference>
<feature type="domain" description="Myb-like" evidence="2">
    <location>
        <begin position="124"/>
        <end position="192"/>
    </location>
</feature>
<keyword evidence="4" id="KW-1185">Reference proteome</keyword>
<organism evidence="3 4">
    <name type="scientific">Lachancea fermentati</name>
    <name type="common">Zygosaccharomyces fermentati</name>
    <dbReference type="NCBI Taxonomy" id="4955"/>
    <lineage>
        <taxon>Eukaryota</taxon>
        <taxon>Fungi</taxon>
        <taxon>Dikarya</taxon>
        <taxon>Ascomycota</taxon>
        <taxon>Saccharomycotina</taxon>
        <taxon>Saccharomycetes</taxon>
        <taxon>Saccharomycetales</taxon>
        <taxon>Saccharomycetaceae</taxon>
        <taxon>Lachancea</taxon>
    </lineage>
</organism>
<gene>
    <name evidence="3" type="ORF">LAFE_0D03818G</name>
</gene>
<dbReference type="EMBL" id="LT598492">
    <property type="protein sequence ID" value="SCW01043.1"/>
    <property type="molecule type" value="Genomic_DNA"/>
</dbReference>
<evidence type="ECO:0000313" key="3">
    <source>
        <dbReference type="EMBL" id="SCW01043.1"/>
    </source>
</evidence>
<evidence type="ECO:0000259" key="2">
    <source>
        <dbReference type="PROSITE" id="PS50090"/>
    </source>
</evidence>
<evidence type="ECO:0000256" key="1">
    <source>
        <dbReference type="SAM" id="MobiDB-lite"/>
    </source>
</evidence>
<feature type="compositionally biased region" description="Low complexity" evidence="1">
    <location>
        <begin position="326"/>
        <end position="338"/>
    </location>
</feature>